<comment type="subcellular location">
    <subcellularLocation>
        <location evidence="1">Membrane</location>
        <topology evidence="1">Multi-pass membrane protein</topology>
    </subcellularLocation>
</comment>
<dbReference type="PANTHER" id="PTHR11616:SF240">
    <property type="entry name" value="BLOATED TUBULES, ISOFORM B-RELATED"/>
    <property type="match status" value="1"/>
</dbReference>
<organism evidence="10">
    <name type="scientific">Bactrocera dorsalis</name>
    <name type="common">Oriental fruit fly</name>
    <name type="synonym">Dacus dorsalis</name>
    <dbReference type="NCBI Taxonomy" id="27457"/>
    <lineage>
        <taxon>Eukaryota</taxon>
        <taxon>Metazoa</taxon>
        <taxon>Ecdysozoa</taxon>
        <taxon>Arthropoda</taxon>
        <taxon>Hexapoda</taxon>
        <taxon>Insecta</taxon>
        <taxon>Pterygota</taxon>
        <taxon>Neoptera</taxon>
        <taxon>Endopterygota</taxon>
        <taxon>Diptera</taxon>
        <taxon>Brachycera</taxon>
        <taxon>Muscomorpha</taxon>
        <taxon>Tephritoidea</taxon>
        <taxon>Tephritidae</taxon>
        <taxon>Bactrocera</taxon>
        <taxon>Bactrocera</taxon>
    </lineage>
</organism>
<accession>A0A034W3R5</accession>
<feature type="transmembrane region" description="Helical" evidence="9">
    <location>
        <begin position="100"/>
        <end position="127"/>
    </location>
</feature>
<dbReference type="PRINTS" id="PR00176">
    <property type="entry name" value="NANEUSMPORT"/>
</dbReference>
<feature type="transmembrane region" description="Helical" evidence="9">
    <location>
        <begin position="454"/>
        <end position="473"/>
    </location>
</feature>
<dbReference type="GO" id="GO:0015375">
    <property type="term" value="F:glycine:sodium symporter activity"/>
    <property type="evidence" value="ECO:0007669"/>
    <property type="project" value="TreeGrafter"/>
</dbReference>
<keyword evidence="5" id="KW-0769">Symport</keyword>
<protein>
    <submittedName>
        <fullName evidence="10">Sodium-dependent serotonin transporter</fullName>
    </submittedName>
</protein>
<evidence type="ECO:0000256" key="4">
    <source>
        <dbReference type="ARBA" id="ARBA00022692"/>
    </source>
</evidence>
<dbReference type="OrthoDB" id="7966043at2759"/>
<evidence type="ECO:0000256" key="8">
    <source>
        <dbReference type="PIRSR" id="PIRSR600175-1"/>
    </source>
</evidence>
<feature type="transmembrane region" description="Helical" evidence="9">
    <location>
        <begin position="280"/>
        <end position="304"/>
    </location>
</feature>
<evidence type="ECO:0000256" key="5">
    <source>
        <dbReference type="ARBA" id="ARBA00022847"/>
    </source>
</evidence>
<dbReference type="GO" id="GO:0005886">
    <property type="term" value="C:plasma membrane"/>
    <property type="evidence" value="ECO:0007669"/>
    <property type="project" value="TreeGrafter"/>
</dbReference>
<dbReference type="PANTHER" id="PTHR11616">
    <property type="entry name" value="SODIUM/CHLORIDE DEPENDENT TRANSPORTER"/>
    <property type="match status" value="1"/>
</dbReference>
<name>A0A034W3R5_BACDO</name>
<feature type="transmembrane region" description="Helical" evidence="9">
    <location>
        <begin position="235"/>
        <end position="256"/>
    </location>
</feature>
<evidence type="ECO:0000313" key="10">
    <source>
        <dbReference type="EMBL" id="JAC48750.1"/>
    </source>
</evidence>
<feature type="transmembrane region" description="Helical" evidence="9">
    <location>
        <begin position="521"/>
        <end position="542"/>
    </location>
</feature>
<evidence type="ECO:0000256" key="6">
    <source>
        <dbReference type="ARBA" id="ARBA00022989"/>
    </source>
</evidence>
<dbReference type="GO" id="GO:0046872">
    <property type="term" value="F:metal ion binding"/>
    <property type="evidence" value="ECO:0007669"/>
    <property type="project" value="UniProtKB-KW"/>
</dbReference>
<reference evidence="10" key="1">
    <citation type="journal article" date="2014" name="BMC Genomics">
        <title>Characterizing the developmental transcriptome of the oriental fruit fly, Bactrocera dorsalis (Diptera: Tephritidae) through comparative genomic analysis with Drosophila melanogaster utilizing modENCODE datasets.</title>
        <authorList>
            <person name="Geib S.M."/>
            <person name="Calla B."/>
            <person name="Hall B."/>
            <person name="Hou S."/>
            <person name="Manoukis N.C."/>
        </authorList>
    </citation>
    <scope>NUCLEOTIDE SEQUENCE</scope>
    <source>
        <strain evidence="10">Punador</strain>
    </source>
</reference>
<gene>
    <name evidence="10" type="primary">SC6A4</name>
</gene>
<keyword evidence="8" id="KW-0479">Metal-binding</keyword>
<dbReference type="AlphaFoldDB" id="A0A034W3R5"/>
<dbReference type="EMBL" id="GAKP01010202">
    <property type="protein sequence ID" value="JAC48750.1"/>
    <property type="molecule type" value="Transcribed_RNA"/>
</dbReference>
<feature type="transmembrane region" description="Helical" evidence="9">
    <location>
        <begin position="424"/>
        <end position="448"/>
    </location>
</feature>
<feature type="transmembrane region" description="Helical" evidence="9">
    <location>
        <begin position="202"/>
        <end position="223"/>
    </location>
</feature>
<feature type="transmembrane region" description="Helical" evidence="9">
    <location>
        <begin position="494"/>
        <end position="515"/>
    </location>
</feature>
<proteinExistence type="inferred from homology"/>
<keyword evidence="3" id="KW-0813">Transport</keyword>
<comment type="similarity">
    <text evidence="2">Belongs to the sodium:neurotransmitter symporter (SNF) (TC 2.A.22) family.</text>
</comment>
<keyword evidence="8" id="KW-0915">Sodium</keyword>
<evidence type="ECO:0000256" key="7">
    <source>
        <dbReference type="ARBA" id="ARBA00023136"/>
    </source>
</evidence>
<dbReference type="Pfam" id="PF00209">
    <property type="entry name" value="SNF"/>
    <property type="match status" value="1"/>
</dbReference>
<evidence type="ECO:0000256" key="2">
    <source>
        <dbReference type="ARBA" id="ARBA00006459"/>
    </source>
</evidence>
<dbReference type="InterPro" id="IPR000175">
    <property type="entry name" value="Na/ntran_symport"/>
</dbReference>
<keyword evidence="6 9" id="KW-1133">Transmembrane helix</keyword>
<dbReference type="InterPro" id="IPR037272">
    <property type="entry name" value="SNS_sf"/>
</dbReference>
<feature type="binding site" evidence="8">
    <location>
        <position position="37"/>
    </location>
    <ligand>
        <name>Na(+)</name>
        <dbReference type="ChEBI" id="CHEBI:29101"/>
        <label>1</label>
    </ligand>
</feature>
<evidence type="ECO:0000256" key="1">
    <source>
        <dbReference type="ARBA" id="ARBA00004141"/>
    </source>
</evidence>
<dbReference type="SUPFAM" id="SSF161070">
    <property type="entry name" value="SNF-like"/>
    <property type="match status" value="1"/>
</dbReference>
<sequence length="603" mass="69673">MIYESSYDSGRLPYKPDLARGYWSKSSDFIFTGISLAFRLDVFSMAWIVFTYAGCVSVILYIGALFLFVVPLFVMQSFLGQFSSSGFISAFRIAPLFKGIGYISLAVNLGVLTYYSVFAAVPLLYLIHSLRPTLPWSCEGIKHWSYNFTENEVRHLCHILSNDTLPPKKTYFWSVVHQIPSNLFLNSRFNHMKLFEPQSEGFYISWEVLLCTLLTWSLIAAIFYKCNSLEKLSTVLRYSIFTAIILLLIAVIRFALVPQNPWLSLFDFFLPSWDRQLESFASVGIFVISAFGAGWGTIISLASFNKFKTKITQNSWIVCFGQMLVFFCFGYIVYVTDIFYDEIREAYNSKEPDSWVYITKMWILFLSTGSVMAEMSWSNLWCILYYAMLFLTALITISISLLSTLQSIFDEFEGYRTRKTEVSLIVIGLLGICSLYTCSNKGVFLHVIFSNDTVVTQTALNLLLFFVVLWVYGRVRFQRDLEFMLSQSFSTCKIYVLRFVSPLCLIALLLAAIFISVLYHYLGTTVVQIAALLFIVLPWLYVPGYMTYIMLQTTGTFKTRFKRCCRPMDWYPVALEDRQRYEQTMRNTDMTHQLHELEEETMT</sequence>
<feature type="transmembrane region" description="Helical" evidence="9">
    <location>
        <begin position="58"/>
        <end position="79"/>
    </location>
</feature>
<evidence type="ECO:0000256" key="9">
    <source>
        <dbReference type="SAM" id="Phobius"/>
    </source>
</evidence>
<keyword evidence="7 9" id="KW-0472">Membrane</keyword>
<evidence type="ECO:0000256" key="3">
    <source>
        <dbReference type="ARBA" id="ARBA00022448"/>
    </source>
</evidence>
<dbReference type="PROSITE" id="PS50267">
    <property type="entry name" value="NA_NEUROTRAN_SYMP_3"/>
    <property type="match status" value="1"/>
</dbReference>
<keyword evidence="4 9" id="KW-0812">Transmembrane</keyword>
<feature type="transmembrane region" description="Helical" evidence="9">
    <location>
        <begin position="383"/>
        <end position="403"/>
    </location>
</feature>
<feature type="transmembrane region" description="Helical" evidence="9">
    <location>
        <begin position="316"/>
        <end position="334"/>
    </location>
</feature>